<organism evidence="2 3">
    <name type="scientific">Setaria digitata</name>
    <dbReference type="NCBI Taxonomy" id="48799"/>
    <lineage>
        <taxon>Eukaryota</taxon>
        <taxon>Metazoa</taxon>
        <taxon>Ecdysozoa</taxon>
        <taxon>Nematoda</taxon>
        <taxon>Chromadorea</taxon>
        <taxon>Rhabditida</taxon>
        <taxon>Spirurina</taxon>
        <taxon>Spiruromorpha</taxon>
        <taxon>Filarioidea</taxon>
        <taxon>Setariidae</taxon>
        <taxon>Setaria</taxon>
    </lineage>
</organism>
<sequence length="744" mass="85673">MLLDNYSRTRGKLTCHSGWVPYAPSGSDKFTHCLKILTVFRMTWQQAEESCRQVGKDAHLVSIQNMEQLDWLTEAIEAEMQMKSKALYSLFPKNSPWFDSGWWIGLGQLCPNNQINHMPILRWTDGNLFDNDKLRIGSVKLLVPKTNKWDGHYCVFYDYEKSSVSRKMFNVSGCSDRRRFICQMPAFSQDRISNSGAVVAEEVAGEEENDNSELTENFPCGKDPLFCPLKTSQGTLCYRLQTQLRYWEQAVEECDVQYQSDLASIHSKEEIDFIYEMVQLQPSINGETKYWIGLHRRNAQSQYEWSDDSSLDYLLERISNDDPDEERGTCVAIQFNVSTKLLLKQPLYNLFGIPIQVTKDVPAYFWTHQRCDNRHLGICRKLGFDYHSSSRPSVKEERRMKKQNSWKCPNGYKLFRGMCYKVYGVNGDGVTFNEAIQRCKNEKANLVSLTDIYENGFVVSMMQNLNSNAWIGMDMTDGRVRWLDGEPLKLIRFGPDNRVIRIGGDRHIFQNIGQAGFSNEACVALDATNMVGYWDIIFNKTNYVFPGGSSKTENKSSQCDSVKLPYICEVYAVNGYFNFMDASEICATLPTKYTNYGKKYGQLAQVDNMFEWVFLTAVALENDYDEFFMGVRFRKSVGFERIDKLRLRLAPWDIDEPNLKNGDCVVLRIGKIGPAWHMGNCMERKPIVCKLTNEEPIRMIPQTVRCPDGKEDWILGETHCYHLVSNTSMFSSGFKADHDCFKVS</sequence>
<dbReference type="AlphaFoldDB" id="A0A915Q0P7"/>
<feature type="domain" description="C-type lectin" evidence="1">
    <location>
        <begin position="415"/>
        <end position="535"/>
    </location>
</feature>
<feature type="domain" description="C-type lectin" evidence="1">
    <location>
        <begin position="568"/>
        <end position="690"/>
    </location>
</feature>
<dbReference type="Proteomes" id="UP000887581">
    <property type="component" value="Unplaced"/>
</dbReference>
<evidence type="ECO:0000313" key="3">
    <source>
        <dbReference type="WBParaSite" id="sdigi.contig419.g8195.t1"/>
    </source>
</evidence>
<reference evidence="3" key="1">
    <citation type="submission" date="2022-11" db="UniProtKB">
        <authorList>
            <consortium name="WormBaseParasite"/>
        </authorList>
    </citation>
    <scope>IDENTIFICATION</scope>
</reference>
<accession>A0A915Q0P7</accession>
<dbReference type="PANTHER" id="PTHR22803">
    <property type="entry name" value="MANNOSE, PHOSPHOLIPASE, LECTIN RECEPTOR RELATED"/>
    <property type="match status" value="1"/>
</dbReference>
<dbReference type="InterPro" id="IPR016187">
    <property type="entry name" value="CTDL_fold"/>
</dbReference>
<name>A0A915Q0P7_9BILA</name>
<proteinExistence type="predicted"/>
<dbReference type="Gene3D" id="3.10.100.10">
    <property type="entry name" value="Mannose-Binding Protein A, subunit A"/>
    <property type="match status" value="4"/>
</dbReference>
<dbReference type="Pfam" id="PF00059">
    <property type="entry name" value="Lectin_C"/>
    <property type="match status" value="3"/>
</dbReference>
<dbReference type="WBParaSite" id="sdigi.contig419.g8195.t1">
    <property type="protein sequence ID" value="sdigi.contig419.g8195.t1"/>
    <property type="gene ID" value="sdigi.contig419.g8195"/>
</dbReference>
<dbReference type="InterPro" id="IPR001304">
    <property type="entry name" value="C-type_lectin-like"/>
</dbReference>
<feature type="domain" description="C-type lectin" evidence="1">
    <location>
        <begin position="233"/>
        <end position="380"/>
    </location>
</feature>
<protein>
    <submittedName>
        <fullName evidence="3">C-type lectin domain-containing protein</fullName>
    </submittedName>
</protein>
<dbReference type="CDD" id="cd00037">
    <property type="entry name" value="CLECT"/>
    <property type="match status" value="4"/>
</dbReference>
<feature type="domain" description="C-type lectin" evidence="1">
    <location>
        <begin position="32"/>
        <end position="183"/>
    </location>
</feature>
<dbReference type="SMART" id="SM00034">
    <property type="entry name" value="CLECT"/>
    <property type="match status" value="4"/>
</dbReference>
<dbReference type="SUPFAM" id="SSF56436">
    <property type="entry name" value="C-type lectin-like"/>
    <property type="match status" value="4"/>
</dbReference>
<dbReference type="InterPro" id="IPR050111">
    <property type="entry name" value="C-type_lectin/snaclec_domain"/>
</dbReference>
<keyword evidence="2" id="KW-1185">Reference proteome</keyword>
<evidence type="ECO:0000259" key="1">
    <source>
        <dbReference type="PROSITE" id="PS50041"/>
    </source>
</evidence>
<dbReference type="InterPro" id="IPR016186">
    <property type="entry name" value="C-type_lectin-like/link_sf"/>
</dbReference>
<evidence type="ECO:0000313" key="2">
    <source>
        <dbReference type="Proteomes" id="UP000887581"/>
    </source>
</evidence>
<dbReference type="PROSITE" id="PS50041">
    <property type="entry name" value="C_TYPE_LECTIN_2"/>
    <property type="match status" value="4"/>
</dbReference>